<protein>
    <recommendedName>
        <fullName evidence="3">DUF5067 domain-containing protein</fullName>
    </recommendedName>
</protein>
<evidence type="ECO:0000313" key="1">
    <source>
        <dbReference type="EMBL" id="MCQ4924490.1"/>
    </source>
</evidence>
<comment type="caution">
    <text evidence="1">The sequence shown here is derived from an EMBL/GenBank/DDBJ whole genome shotgun (WGS) entry which is preliminary data.</text>
</comment>
<evidence type="ECO:0008006" key="3">
    <source>
        <dbReference type="Google" id="ProtNLM"/>
    </source>
</evidence>
<evidence type="ECO:0000313" key="2">
    <source>
        <dbReference type="Proteomes" id="UP001524478"/>
    </source>
</evidence>
<dbReference type="RefSeq" id="WP_256312235.1">
    <property type="nucleotide sequence ID" value="NZ_JANGAC010000013.1"/>
</dbReference>
<accession>A0ABT1SDD8</accession>
<sequence>MKKIVFIIVAIVLTATVIGIIKRSEDNVDDFLSNSNNFSLDESIQREDSVDEIVSDFSIKVEDKYISIREHHNNLSSILGTPISEEIEILGEESDTFNGSRIKTLTYDGLIIEEFSPEKAGNSGLWILSMTITNENYSTEKGLTIGDKLDKIKELYGNVEILKDGRTDSNNCAYIFEDDFEPNFIVFEVEDGITNEIKIYHELQ</sequence>
<dbReference type="EMBL" id="JANGAC010000013">
    <property type="protein sequence ID" value="MCQ4924490.1"/>
    <property type="molecule type" value="Genomic_DNA"/>
</dbReference>
<name>A0ABT1SDD8_9FIRM</name>
<organism evidence="1 2">
    <name type="scientific">Tissierella carlieri</name>
    <dbReference type="NCBI Taxonomy" id="689904"/>
    <lineage>
        <taxon>Bacteria</taxon>
        <taxon>Bacillati</taxon>
        <taxon>Bacillota</taxon>
        <taxon>Tissierellia</taxon>
        <taxon>Tissierellales</taxon>
        <taxon>Tissierellaceae</taxon>
        <taxon>Tissierella</taxon>
    </lineage>
</organism>
<dbReference type="Proteomes" id="UP001524478">
    <property type="component" value="Unassembled WGS sequence"/>
</dbReference>
<gene>
    <name evidence="1" type="ORF">NE686_15420</name>
</gene>
<reference evidence="1 2" key="1">
    <citation type="submission" date="2022-06" db="EMBL/GenBank/DDBJ databases">
        <title>Isolation of gut microbiota from human fecal samples.</title>
        <authorList>
            <person name="Pamer E.G."/>
            <person name="Barat B."/>
            <person name="Waligurski E."/>
            <person name="Medina S."/>
            <person name="Paddock L."/>
            <person name="Mostad J."/>
        </authorList>
    </citation>
    <scope>NUCLEOTIDE SEQUENCE [LARGE SCALE GENOMIC DNA]</scope>
    <source>
        <strain evidence="1 2">DFI.7.95</strain>
    </source>
</reference>
<proteinExistence type="predicted"/>
<keyword evidence="2" id="KW-1185">Reference proteome</keyword>